<name>F7NNM4_9FIRM</name>
<accession>F7NNM4</accession>
<dbReference type="eggNOG" id="ENOG50335TA">
    <property type="taxonomic scope" value="Bacteria"/>
</dbReference>
<proteinExistence type="predicted"/>
<dbReference type="Proteomes" id="UP000003240">
    <property type="component" value="Unassembled WGS sequence"/>
</dbReference>
<gene>
    <name evidence="2" type="ORF">ALO_18577</name>
</gene>
<comment type="caution">
    <text evidence="2">The sequence shown here is derived from an EMBL/GenBank/DDBJ whole genome shotgun (WGS) entry which is preliminary data.</text>
</comment>
<feature type="region of interest" description="Disordered" evidence="1">
    <location>
        <begin position="1"/>
        <end position="28"/>
    </location>
</feature>
<protein>
    <submittedName>
        <fullName evidence="2">Uncharacterized protein</fullName>
    </submittedName>
</protein>
<dbReference type="RefSeq" id="WP_004098806.1">
    <property type="nucleotide sequence ID" value="NZ_AFGF01000230.1"/>
</dbReference>
<organism evidence="2 3">
    <name type="scientific">Acetonema longum DSM 6540</name>
    <dbReference type="NCBI Taxonomy" id="1009370"/>
    <lineage>
        <taxon>Bacteria</taxon>
        <taxon>Bacillati</taxon>
        <taxon>Bacillota</taxon>
        <taxon>Negativicutes</taxon>
        <taxon>Acetonemataceae</taxon>
        <taxon>Acetonema</taxon>
    </lineage>
</organism>
<evidence type="ECO:0000313" key="3">
    <source>
        <dbReference type="Proteomes" id="UP000003240"/>
    </source>
</evidence>
<evidence type="ECO:0000256" key="1">
    <source>
        <dbReference type="SAM" id="MobiDB-lite"/>
    </source>
</evidence>
<evidence type="ECO:0000313" key="2">
    <source>
        <dbReference type="EMBL" id="EGO62355.1"/>
    </source>
</evidence>
<sequence>MGLFDSLFGGGKKAEAPKKKEKKAVPAAQTGLTPEVVAAISASINMVMNDDAEIIAAITAAVVHAGGGSAALHIKRSGNAWAASGRQKIMDGRQSF</sequence>
<dbReference type="AlphaFoldDB" id="F7NNM4"/>
<reference evidence="2 3" key="1">
    <citation type="journal article" date="2011" name="EMBO J.">
        <title>Structural diversity of bacterial flagellar motors.</title>
        <authorList>
            <person name="Chen S."/>
            <person name="Beeby M."/>
            <person name="Murphy G.E."/>
            <person name="Leadbetter J.R."/>
            <person name="Hendrixson D.R."/>
            <person name="Briegel A."/>
            <person name="Li Z."/>
            <person name="Shi J."/>
            <person name="Tocheva E.I."/>
            <person name="Muller A."/>
            <person name="Dobro M.J."/>
            <person name="Jensen G.J."/>
        </authorList>
    </citation>
    <scope>NUCLEOTIDE SEQUENCE [LARGE SCALE GENOMIC DNA]</scope>
    <source>
        <strain evidence="2 3">DSM 6540</strain>
    </source>
</reference>
<dbReference type="EMBL" id="AFGF01000230">
    <property type="protein sequence ID" value="EGO62355.1"/>
    <property type="molecule type" value="Genomic_DNA"/>
</dbReference>
<keyword evidence="3" id="KW-1185">Reference proteome</keyword>